<evidence type="ECO:0000256" key="1">
    <source>
        <dbReference type="ARBA" id="ARBA00010839"/>
    </source>
</evidence>
<gene>
    <name evidence="4" type="ORF">HD599_001299</name>
</gene>
<dbReference type="AlphaFoldDB" id="A0A841AMN3"/>
<dbReference type="EMBL" id="JACHMJ010000001">
    <property type="protein sequence ID" value="MBB5842976.1"/>
    <property type="molecule type" value="Genomic_DNA"/>
</dbReference>
<evidence type="ECO:0000256" key="2">
    <source>
        <dbReference type="HAMAP-Rule" id="MF_00612"/>
    </source>
</evidence>
<dbReference type="Proteomes" id="UP000536685">
    <property type="component" value="Unassembled WGS sequence"/>
</dbReference>
<dbReference type="InterPro" id="IPR032710">
    <property type="entry name" value="NTF2-like_dom_sf"/>
</dbReference>
<name>A0A841AMN3_9MICO</name>
<keyword evidence="5" id="KW-1185">Reference proteome</keyword>
<sequence>MSTDSPWPKLGDGDRCPCLSGATYGSCCGPFHRGDALAPSAESLMRSRYSAYVLGNVRYLLATWHPNTKPRALQLDPDQRWYRLDILRTTRGSMLDTYGTVEFKAKYRHGTAAGEQHENSRFTREKRRWYYVDAI</sequence>
<accession>A0A841AMN3</accession>
<evidence type="ECO:0000313" key="5">
    <source>
        <dbReference type="Proteomes" id="UP000536685"/>
    </source>
</evidence>
<dbReference type="Pfam" id="PF02810">
    <property type="entry name" value="SEC-C"/>
    <property type="match status" value="1"/>
</dbReference>
<comment type="caution">
    <text evidence="4">The sequence shown here is derived from an EMBL/GenBank/DDBJ whole genome shotgun (WGS) entry which is preliminary data.</text>
</comment>
<dbReference type="SUPFAM" id="SSF54427">
    <property type="entry name" value="NTF2-like"/>
    <property type="match status" value="1"/>
</dbReference>
<dbReference type="PANTHER" id="PTHR33747">
    <property type="entry name" value="UPF0225 PROTEIN SCO1677"/>
    <property type="match status" value="1"/>
</dbReference>
<organism evidence="4 5">
    <name type="scientific">Conyzicola lurida</name>
    <dbReference type="NCBI Taxonomy" id="1172621"/>
    <lineage>
        <taxon>Bacteria</taxon>
        <taxon>Bacillati</taxon>
        <taxon>Actinomycetota</taxon>
        <taxon>Actinomycetes</taxon>
        <taxon>Micrococcales</taxon>
        <taxon>Microbacteriaceae</taxon>
        <taxon>Conyzicola</taxon>
    </lineage>
</organism>
<dbReference type="InterPro" id="IPR023006">
    <property type="entry name" value="YchJ-like"/>
</dbReference>
<reference evidence="4 5" key="1">
    <citation type="submission" date="2020-08" db="EMBL/GenBank/DDBJ databases">
        <title>Sequencing the genomes of 1000 actinobacteria strains.</title>
        <authorList>
            <person name="Klenk H.-P."/>
        </authorList>
    </citation>
    <scope>NUCLEOTIDE SEQUENCE [LARGE SCALE GENOMIC DNA]</scope>
    <source>
        <strain evidence="4 5">DSM 105784</strain>
    </source>
</reference>
<dbReference type="PANTHER" id="PTHR33747:SF1">
    <property type="entry name" value="ADENYLATE CYCLASE-ASSOCIATED CAP C-TERMINAL DOMAIN-CONTAINING PROTEIN"/>
    <property type="match status" value="1"/>
</dbReference>
<dbReference type="HAMAP" id="MF_00612">
    <property type="entry name" value="UPF0225"/>
    <property type="match status" value="1"/>
</dbReference>
<comment type="similarity">
    <text evidence="1 2">Belongs to the UPF0225 family.</text>
</comment>
<dbReference type="InterPro" id="IPR048469">
    <property type="entry name" value="YchJ-like_M"/>
</dbReference>
<dbReference type="RefSeq" id="WP_184234941.1">
    <property type="nucleotide sequence ID" value="NZ_JACHMJ010000001.1"/>
</dbReference>
<evidence type="ECO:0000259" key="3">
    <source>
        <dbReference type="Pfam" id="PF17775"/>
    </source>
</evidence>
<dbReference type="Gene3D" id="3.10.450.50">
    <property type="match status" value="1"/>
</dbReference>
<feature type="domain" description="YchJ-like middle NTF2-like" evidence="3">
    <location>
        <begin position="40"/>
        <end position="134"/>
    </location>
</feature>
<protein>
    <recommendedName>
        <fullName evidence="2">UPF0225 protein HD599_001299</fullName>
    </recommendedName>
</protein>
<dbReference type="InterPro" id="IPR004027">
    <property type="entry name" value="SEC_C_motif"/>
</dbReference>
<evidence type="ECO:0000313" key="4">
    <source>
        <dbReference type="EMBL" id="MBB5842976.1"/>
    </source>
</evidence>
<proteinExistence type="inferred from homology"/>
<dbReference type="Pfam" id="PF17775">
    <property type="entry name" value="YchJ_M-like"/>
    <property type="match status" value="1"/>
</dbReference>